<comment type="caution">
    <text evidence="2">The sequence shown here is derived from an EMBL/GenBank/DDBJ whole genome shotgun (WGS) entry which is preliminary data.</text>
</comment>
<accession>A0A0B2UTE9</accession>
<reference evidence="2 3" key="1">
    <citation type="submission" date="2014-11" db="EMBL/GenBank/DDBJ databases">
        <title>Genetic blueprint of the zoonotic pathogen Toxocara canis.</title>
        <authorList>
            <person name="Zhu X.-Q."/>
            <person name="Korhonen P.K."/>
            <person name="Cai H."/>
            <person name="Young N.D."/>
            <person name="Nejsum P."/>
            <person name="von Samson-Himmelstjerna G."/>
            <person name="Boag P.R."/>
            <person name="Tan P."/>
            <person name="Li Q."/>
            <person name="Min J."/>
            <person name="Yang Y."/>
            <person name="Wang X."/>
            <person name="Fang X."/>
            <person name="Hall R.S."/>
            <person name="Hofmann A."/>
            <person name="Sternberg P.W."/>
            <person name="Jex A.R."/>
            <person name="Gasser R.B."/>
        </authorList>
    </citation>
    <scope>NUCLEOTIDE SEQUENCE [LARGE SCALE GENOMIC DNA]</scope>
    <source>
        <strain evidence="2">PN_DK_2014</strain>
    </source>
</reference>
<dbReference type="GO" id="GO:0000281">
    <property type="term" value="P:mitotic cytokinesis"/>
    <property type="evidence" value="ECO:0007669"/>
    <property type="project" value="TreeGrafter"/>
</dbReference>
<evidence type="ECO:0000313" key="2">
    <source>
        <dbReference type="EMBL" id="KHN74306.1"/>
    </source>
</evidence>
<feature type="domain" description="ECT2 PH" evidence="1">
    <location>
        <begin position="1"/>
        <end position="111"/>
    </location>
</feature>
<dbReference type="EMBL" id="JPKZ01002932">
    <property type="protein sequence ID" value="KHN74306.1"/>
    <property type="molecule type" value="Genomic_DNA"/>
</dbReference>
<dbReference type="Proteomes" id="UP000031036">
    <property type="component" value="Unassembled WGS sequence"/>
</dbReference>
<name>A0A0B2UTE9_TOXCA</name>
<dbReference type="GO" id="GO:0005634">
    <property type="term" value="C:nucleus"/>
    <property type="evidence" value="ECO:0007669"/>
    <property type="project" value="InterPro"/>
</dbReference>
<dbReference type="Pfam" id="PF21242">
    <property type="entry name" value="ECT2_PH"/>
    <property type="match status" value="1"/>
</dbReference>
<dbReference type="GO" id="GO:0007399">
    <property type="term" value="P:nervous system development"/>
    <property type="evidence" value="ECO:0007669"/>
    <property type="project" value="TreeGrafter"/>
</dbReference>
<dbReference type="InterPro" id="IPR049395">
    <property type="entry name" value="ECT2_PH"/>
</dbReference>
<sequence length="249" mass="28316">MAIFLFNDLIEIAKVRNAGRAGSPKRRTSGQAFTRQISFSSFRQDRKKYKHHQQYMLTSIRGIDVVAHNDFDGIFVLSFRVSQGEDFWVAQCFENQPGEMRKFLKDLSTQIFYLCGRVTIMEDVQLDADPPPMQNDEKWITVRKALHHAVRKCSSSQTPSVRQPSQFRRAVSSMQIGISNTLSRFHSRSNLRAVNESSSLVSSVSQYTMGSSSSTASRGFKHMLSTSLFLSPRLGRRESIRTQLNASHI</sequence>
<dbReference type="GO" id="GO:2000431">
    <property type="term" value="P:regulation of cytokinesis, actomyosin contractile ring assembly"/>
    <property type="evidence" value="ECO:0007669"/>
    <property type="project" value="InterPro"/>
</dbReference>
<gene>
    <name evidence="2" type="ORF">Tcan_17314</name>
</gene>
<dbReference type="GO" id="GO:0005085">
    <property type="term" value="F:guanyl-nucleotide exchange factor activity"/>
    <property type="evidence" value="ECO:0007669"/>
    <property type="project" value="InterPro"/>
</dbReference>
<dbReference type="PANTHER" id="PTHR16777:SF2">
    <property type="entry name" value="PROTEIN ECT2"/>
    <property type="match status" value="1"/>
</dbReference>
<protein>
    <recommendedName>
        <fullName evidence="1">ECT2 PH domain-containing protein</fullName>
    </recommendedName>
</protein>
<dbReference type="STRING" id="6265.A0A0B2UTE9"/>
<evidence type="ECO:0000259" key="1">
    <source>
        <dbReference type="Pfam" id="PF21242"/>
    </source>
</evidence>
<organism evidence="2 3">
    <name type="scientific">Toxocara canis</name>
    <name type="common">Canine roundworm</name>
    <dbReference type="NCBI Taxonomy" id="6265"/>
    <lineage>
        <taxon>Eukaryota</taxon>
        <taxon>Metazoa</taxon>
        <taxon>Ecdysozoa</taxon>
        <taxon>Nematoda</taxon>
        <taxon>Chromadorea</taxon>
        <taxon>Rhabditida</taxon>
        <taxon>Spirurina</taxon>
        <taxon>Ascaridomorpha</taxon>
        <taxon>Ascaridoidea</taxon>
        <taxon>Toxocaridae</taxon>
        <taxon>Toxocara</taxon>
    </lineage>
</organism>
<proteinExistence type="predicted"/>
<dbReference type="PANTHER" id="PTHR16777">
    <property type="entry name" value="PROTEIN ECT2"/>
    <property type="match status" value="1"/>
</dbReference>
<dbReference type="AlphaFoldDB" id="A0A0B2UTE9"/>
<evidence type="ECO:0000313" key="3">
    <source>
        <dbReference type="Proteomes" id="UP000031036"/>
    </source>
</evidence>
<keyword evidence="3" id="KW-1185">Reference proteome</keyword>
<dbReference type="GO" id="GO:0005096">
    <property type="term" value="F:GTPase activator activity"/>
    <property type="evidence" value="ECO:0007669"/>
    <property type="project" value="InterPro"/>
</dbReference>
<dbReference type="OrthoDB" id="5806952at2759"/>
<dbReference type="InterPro" id="IPR026817">
    <property type="entry name" value="Ect2"/>
</dbReference>
<dbReference type="GO" id="GO:0005938">
    <property type="term" value="C:cell cortex"/>
    <property type="evidence" value="ECO:0007669"/>
    <property type="project" value="TreeGrafter"/>
</dbReference>